<dbReference type="RefSeq" id="WP_345063354.1">
    <property type="nucleotide sequence ID" value="NZ_BAABGR010000003.1"/>
</dbReference>
<comment type="caution">
    <text evidence="1">The sequence shown here is derived from an EMBL/GenBank/DDBJ whole genome shotgun (WGS) entry which is preliminary data.</text>
</comment>
<sequence>MKILRNVFISLLVLVAIVLVIAAISPKTFHAGSEIIIHRNATEVFDKVKYLKNQGEFDPWSRQDPNIQKEYLGEDGTVGFTYTWKSNKVGNGRQVIKQIIEGRRLDIDIYFNDNKQANHSFIEVDSIAPQQSSVRWEIEGCIPFPFNIMNLVYDMDEDFKQGLINLKSTLEK</sequence>
<evidence type="ECO:0000313" key="2">
    <source>
        <dbReference type="Proteomes" id="UP001500394"/>
    </source>
</evidence>
<name>A0ABP8QSP7_9SPHI</name>
<proteinExistence type="predicted"/>
<dbReference type="SUPFAM" id="SSF55961">
    <property type="entry name" value="Bet v1-like"/>
    <property type="match status" value="1"/>
</dbReference>
<keyword evidence="2" id="KW-1185">Reference proteome</keyword>
<organism evidence="1 2">
    <name type="scientific">Sphingobacterium thermophilum</name>
    <dbReference type="NCBI Taxonomy" id="768534"/>
    <lineage>
        <taxon>Bacteria</taxon>
        <taxon>Pseudomonadati</taxon>
        <taxon>Bacteroidota</taxon>
        <taxon>Sphingobacteriia</taxon>
        <taxon>Sphingobacteriales</taxon>
        <taxon>Sphingobacteriaceae</taxon>
        <taxon>Sphingobacterium</taxon>
    </lineage>
</organism>
<accession>A0ABP8QSP7</accession>
<dbReference type="Proteomes" id="UP001500394">
    <property type="component" value="Unassembled WGS sequence"/>
</dbReference>
<gene>
    <name evidence="1" type="ORF">GCM10023173_01690</name>
</gene>
<dbReference type="CDD" id="cd07818">
    <property type="entry name" value="SRPBCC_1"/>
    <property type="match status" value="1"/>
</dbReference>
<reference evidence="2" key="1">
    <citation type="journal article" date="2019" name="Int. J. Syst. Evol. Microbiol.">
        <title>The Global Catalogue of Microorganisms (GCM) 10K type strain sequencing project: providing services to taxonomists for standard genome sequencing and annotation.</title>
        <authorList>
            <consortium name="The Broad Institute Genomics Platform"/>
            <consortium name="The Broad Institute Genome Sequencing Center for Infectious Disease"/>
            <person name="Wu L."/>
            <person name="Ma J."/>
        </authorList>
    </citation>
    <scope>NUCLEOTIDE SEQUENCE [LARGE SCALE GENOMIC DNA]</scope>
    <source>
        <strain evidence="2">JCM 17858</strain>
    </source>
</reference>
<evidence type="ECO:0008006" key="3">
    <source>
        <dbReference type="Google" id="ProtNLM"/>
    </source>
</evidence>
<evidence type="ECO:0000313" key="1">
    <source>
        <dbReference type="EMBL" id="GAA4510382.1"/>
    </source>
</evidence>
<protein>
    <recommendedName>
        <fullName evidence="3">Polyketide cyclase / dehydrase and lipid transport</fullName>
    </recommendedName>
</protein>
<dbReference type="EMBL" id="BAABGR010000003">
    <property type="protein sequence ID" value="GAA4510382.1"/>
    <property type="molecule type" value="Genomic_DNA"/>
</dbReference>